<keyword evidence="2" id="KW-1185">Reference proteome</keyword>
<accession>A0A810N4L2</accession>
<proteinExistence type="predicted"/>
<protein>
    <submittedName>
        <fullName evidence="1">Uncharacterized protein</fullName>
    </submittedName>
</protein>
<dbReference type="Pfam" id="PF20062">
    <property type="entry name" value="DUF6461"/>
    <property type="match status" value="1"/>
</dbReference>
<evidence type="ECO:0000313" key="1">
    <source>
        <dbReference type="EMBL" id="BCJ68326.1"/>
    </source>
</evidence>
<dbReference type="EMBL" id="AP023359">
    <property type="protein sequence ID" value="BCJ68326.1"/>
    <property type="molecule type" value="Genomic_DNA"/>
</dbReference>
<dbReference type="Proteomes" id="UP000680866">
    <property type="component" value="Chromosome"/>
</dbReference>
<organism evidence="1 2">
    <name type="scientific">Polymorphospora rubra</name>
    <dbReference type="NCBI Taxonomy" id="338584"/>
    <lineage>
        <taxon>Bacteria</taxon>
        <taxon>Bacillati</taxon>
        <taxon>Actinomycetota</taxon>
        <taxon>Actinomycetes</taxon>
        <taxon>Micromonosporales</taxon>
        <taxon>Micromonosporaceae</taxon>
        <taxon>Polymorphospora</taxon>
    </lineage>
</organism>
<reference evidence="1" key="1">
    <citation type="submission" date="2020-08" db="EMBL/GenBank/DDBJ databases">
        <title>Whole genome shotgun sequence of Polymorphospora rubra NBRC 101157.</title>
        <authorList>
            <person name="Komaki H."/>
            <person name="Tamura T."/>
        </authorList>
    </citation>
    <scope>NUCLEOTIDE SEQUENCE</scope>
    <source>
        <strain evidence="1">NBRC 101157</strain>
    </source>
</reference>
<evidence type="ECO:0000313" key="2">
    <source>
        <dbReference type="Proteomes" id="UP000680866"/>
    </source>
</evidence>
<gene>
    <name evidence="1" type="ORF">Prubr_53470</name>
</gene>
<sequence>MVEVPDAVVTELVRPVAAALPLIIARTPAAPAAELGRLRAVADGDTWPVHESAFGSRALAGAPARVRPASGLPPVRDALDSLPPLLVERLLGALELTVPELDLSSVPDLGGLLAKPSTGHFLYASMSGQSEAVTGVAVLEQSRPGVLPLVVALAHRLAAQPAIAARLTVGPGIVDERDIAAAHGAAHLALAVATTATVVHQVGIAPLVTKPPAVLGAAIGTAVLLLREAPMPAGYDAALLARARAEYLMPRQTHTSTPVAGHRFALLEGTSVPEVDFAGNGLVTVVPGGAVIRTGVEAGHVQVTLSILDGPPPAVATDWDEVVEVSWRAAVGGASLIGPHPGDLPKLHRVTPPWPGDYRLRVHARGRDDTDLRGRESYQLLVWRAPAAPDTVYARADRLGYRLRGEAEPGRTERPETAYRWLSNSNLDVAATVTVVTGSSVGDVLRAFGADPARPESMRDINDELMRRQSIDPWVAVLDVGDAVIAVEYNGWEGSRAPVLTRSSAGGRAASMFWNVNAVTRLSFAEHGDLLLSVEPFDAVDAPRPVAPAVADLDFADHRRDKRQMGLVAVQRFTGHTVSADDVARIEAADVGFRIVPNLPALRPRRPRPGDPLGTVVDALAEIPEPQLRDLAWWVAAQAAQHGGLGEDPDVVASLTARALTEQARQRAGRSQGARSAHRWVWLALHGATNPDPVAAVADAVDAARYAAGPHAANLVADARARIVGFVPR</sequence>
<dbReference type="RefSeq" id="WP_212817591.1">
    <property type="nucleotide sequence ID" value="NZ_AP023359.1"/>
</dbReference>
<dbReference type="AlphaFoldDB" id="A0A810N4L2"/>
<name>A0A810N4L2_9ACTN</name>
<dbReference type="KEGG" id="pry:Prubr_53470"/>
<dbReference type="InterPro" id="IPR045592">
    <property type="entry name" value="DUF6461"/>
</dbReference>